<sequence>MWYKGVSFTSDQCALVYLVDAAGTRTTTDSFSDLSQDLSLSVYYNESRHGAPYIQEAKTILDESQYWLSDEGIENWIINNVRVSQTPDGLVSGTEQQ</sequence>
<dbReference type="Proteomes" id="UP001153148">
    <property type="component" value="Unassembled WGS sequence"/>
</dbReference>
<proteinExistence type="predicted"/>
<evidence type="ECO:0000313" key="1">
    <source>
        <dbReference type="EMBL" id="CAG2069438.1"/>
    </source>
</evidence>
<dbReference type="PANTHER" id="PTHR39075:SF1">
    <property type="entry name" value="FI19908P1"/>
    <property type="match status" value="1"/>
</dbReference>
<reference evidence="1" key="1">
    <citation type="submission" date="2021-03" db="EMBL/GenBank/DDBJ databases">
        <authorList>
            <person name="Tran Van P."/>
        </authorList>
    </citation>
    <scope>NUCLEOTIDE SEQUENCE</scope>
</reference>
<protein>
    <submittedName>
        <fullName evidence="1">Uncharacterized protein</fullName>
    </submittedName>
</protein>
<comment type="caution">
    <text evidence="1">The sequence shown here is derived from an EMBL/GenBank/DDBJ whole genome shotgun (WGS) entry which is preliminary data.</text>
</comment>
<dbReference type="EMBL" id="CAJPIN010139831">
    <property type="protein sequence ID" value="CAG2069438.1"/>
    <property type="molecule type" value="Genomic_DNA"/>
</dbReference>
<organism evidence="1 2">
    <name type="scientific">Timema podura</name>
    <name type="common">Walking stick</name>
    <dbReference type="NCBI Taxonomy" id="61482"/>
    <lineage>
        <taxon>Eukaryota</taxon>
        <taxon>Metazoa</taxon>
        <taxon>Ecdysozoa</taxon>
        <taxon>Arthropoda</taxon>
        <taxon>Hexapoda</taxon>
        <taxon>Insecta</taxon>
        <taxon>Pterygota</taxon>
        <taxon>Neoptera</taxon>
        <taxon>Polyneoptera</taxon>
        <taxon>Phasmatodea</taxon>
        <taxon>Timematodea</taxon>
        <taxon>Timematoidea</taxon>
        <taxon>Timematidae</taxon>
        <taxon>Timema</taxon>
    </lineage>
</organism>
<gene>
    <name evidence="1" type="ORF">TPAB3V08_LOCUS16380</name>
</gene>
<dbReference type="PANTHER" id="PTHR39075">
    <property type="entry name" value="FI19908P1"/>
    <property type="match status" value="1"/>
</dbReference>
<accession>A0ABN7PUU7</accession>
<keyword evidence="2" id="KW-1185">Reference proteome</keyword>
<evidence type="ECO:0000313" key="2">
    <source>
        <dbReference type="Proteomes" id="UP001153148"/>
    </source>
</evidence>
<name>A0ABN7PUU7_TIMPD</name>